<dbReference type="InterPro" id="IPR017981">
    <property type="entry name" value="GPCR_2-like_7TM"/>
</dbReference>
<dbReference type="GO" id="GO:0007166">
    <property type="term" value="P:cell surface receptor signaling pathway"/>
    <property type="evidence" value="ECO:0007669"/>
    <property type="project" value="InterPro"/>
</dbReference>
<feature type="transmembrane region" description="Helical" evidence="6">
    <location>
        <begin position="50"/>
        <end position="75"/>
    </location>
</feature>
<dbReference type="GO" id="GO:0008528">
    <property type="term" value="F:G protein-coupled peptide receptor activity"/>
    <property type="evidence" value="ECO:0007669"/>
    <property type="project" value="TreeGrafter"/>
</dbReference>
<dbReference type="Gene3D" id="1.20.1070.10">
    <property type="entry name" value="Rhodopsin 7-helix transmembrane proteins"/>
    <property type="match status" value="1"/>
</dbReference>
<comment type="subcellular location">
    <subcellularLocation>
        <location evidence="1">Membrane</location>
        <topology evidence="1">Multi-pass membrane protein</topology>
    </subcellularLocation>
</comment>
<protein>
    <submittedName>
        <fullName evidence="8">DIHR protein</fullName>
    </submittedName>
</protein>
<dbReference type="PROSITE" id="PS50261">
    <property type="entry name" value="G_PROTEIN_RECEP_F2_4"/>
    <property type="match status" value="1"/>
</dbReference>
<dbReference type="AlphaFoldDB" id="A0A0C9PX11"/>
<keyword evidence="3 6" id="KW-1133">Transmembrane helix</keyword>
<dbReference type="GO" id="GO:0017046">
    <property type="term" value="F:peptide hormone binding"/>
    <property type="evidence" value="ECO:0007669"/>
    <property type="project" value="TreeGrafter"/>
</dbReference>
<reference evidence="8" key="1">
    <citation type="submission" date="2015-01" db="EMBL/GenBank/DDBJ databases">
        <title>Transcriptome Assembly of Fopius arisanus.</title>
        <authorList>
            <person name="Geib S."/>
        </authorList>
    </citation>
    <scope>NUCLEOTIDE SEQUENCE</scope>
</reference>
<evidence type="ECO:0000259" key="7">
    <source>
        <dbReference type="PROSITE" id="PS50261"/>
    </source>
</evidence>
<dbReference type="EMBL" id="GBYB01006043">
    <property type="protein sequence ID" value="JAG75810.1"/>
    <property type="molecule type" value="Transcribed_RNA"/>
</dbReference>
<dbReference type="Pfam" id="PF00002">
    <property type="entry name" value="7tm_2"/>
    <property type="match status" value="1"/>
</dbReference>
<dbReference type="PRINTS" id="PR01127">
    <property type="entry name" value="DIUHORMONER"/>
</dbReference>
<feature type="region of interest" description="Disordered" evidence="5">
    <location>
        <begin position="179"/>
        <end position="206"/>
    </location>
</feature>
<dbReference type="GO" id="GO:0005886">
    <property type="term" value="C:plasma membrane"/>
    <property type="evidence" value="ECO:0007669"/>
    <property type="project" value="TreeGrafter"/>
</dbReference>
<organism evidence="8">
    <name type="scientific">Fopius arisanus</name>
    <dbReference type="NCBI Taxonomy" id="64838"/>
    <lineage>
        <taxon>Eukaryota</taxon>
        <taxon>Metazoa</taxon>
        <taxon>Ecdysozoa</taxon>
        <taxon>Arthropoda</taxon>
        <taxon>Hexapoda</taxon>
        <taxon>Insecta</taxon>
        <taxon>Pterygota</taxon>
        <taxon>Neoptera</taxon>
        <taxon>Endopterygota</taxon>
        <taxon>Hymenoptera</taxon>
        <taxon>Apocrita</taxon>
        <taxon>Ichneumonoidea</taxon>
        <taxon>Braconidae</taxon>
        <taxon>Opiinae</taxon>
        <taxon>Fopius</taxon>
    </lineage>
</organism>
<dbReference type="InterPro" id="IPR000832">
    <property type="entry name" value="GPCR_2_secretin-like"/>
</dbReference>
<feature type="compositionally biased region" description="Polar residues" evidence="5">
    <location>
        <begin position="194"/>
        <end position="206"/>
    </location>
</feature>
<dbReference type="SUPFAM" id="SSF81321">
    <property type="entry name" value="Family A G protein-coupled receptor-like"/>
    <property type="match status" value="1"/>
</dbReference>
<feature type="domain" description="G-protein coupled receptors family 2 profile 2" evidence="7">
    <location>
        <begin position="1"/>
        <end position="146"/>
    </location>
</feature>
<evidence type="ECO:0000313" key="8">
    <source>
        <dbReference type="EMBL" id="JAG75810.1"/>
    </source>
</evidence>
<feature type="transmembrane region" description="Helical" evidence="6">
    <location>
        <begin position="95"/>
        <end position="112"/>
    </location>
</feature>
<evidence type="ECO:0000256" key="2">
    <source>
        <dbReference type="ARBA" id="ARBA00022692"/>
    </source>
</evidence>
<accession>A0A0C9PX11</accession>
<dbReference type="PANTHER" id="PTHR45620:SF15">
    <property type="entry name" value="DIURETIC HORMONE 44 RECEPTOR 1-RELATED"/>
    <property type="match status" value="1"/>
</dbReference>
<evidence type="ECO:0000256" key="1">
    <source>
        <dbReference type="ARBA" id="ARBA00004141"/>
    </source>
</evidence>
<name>A0A0C9PX11_9HYME</name>
<dbReference type="GO" id="GO:0007188">
    <property type="term" value="P:adenylate cyclase-modulating G protein-coupled receptor signaling pathway"/>
    <property type="evidence" value="ECO:0007669"/>
    <property type="project" value="TreeGrafter"/>
</dbReference>
<evidence type="ECO:0000256" key="5">
    <source>
        <dbReference type="SAM" id="MobiDB-lite"/>
    </source>
</evidence>
<dbReference type="PANTHER" id="PTHR45620">
    <property type="entry name" value="PDF RECEPTOR-LIKE PROTEIN-RELATED"/>
    <property type="match status" value="1"/>
</dbReference>
<keyword evidence="4 6" id="KW-0472">Membrane</keyword>
<keyword evidence="2 6" id="KW-0812">Transmembrane</keyword>
<dbReference type="InterPro" id="IPR002001">
    <property type="entry name" value="GPCR_2_diuretic_rcpt"/>
</dbReference>
<evidence type="ECO:0000256" key="4">
    <source>
        <dbReference type="ARBA" id="ARBA00023136"/>
    </source>
</evidence>
<dbReference type="InterPro" id="IPR050332">
    <property type="entry name" value="GPCR_2"/>
</dbReference>
<gene>
    <name evidence="8" type="primary">DIHR</name>
    <name evidence="8" type="ORF">g.15114</name>
</gene>
<evidence type="ECO:0000256" key="6">
    <source>
        <dbReference type="SAM" id="Phobius"/>
    </source>
</evidence>
<proteinExistence type="predicted"/>
<feature type="transmembrane region" description="Helical" evidence="6">
    <location>
        <begin position="124"/>
        <end position="145"/>
    </location>
</feature>
<evidence type="ECO:0000256" key="3">
    <source>
        <dbReference type="ARBA" id="ARBA00022989"/>
    </source>
</evidence>
<sequence>MCLVIGWGVPLVVVMLWGIAKSLVMNGDNSTQNLVLNRHCPWMASHVLDLIYQVPAIIVLGINVIFLFMIMWVLITKLRSANSAETQQYRKATKALLVLIPLLGVTYILVLAGPTEGPMAHVFAYARAILLSSQGLWVALFYCFLNSEVQNTVRHHFSRWSAARNLGVDRKYKNWSPRSRTESMSLSAKIPGSVGQQTHTPRGNRL</sequence>
<dbReference type="GO" id="GO:0008036">
    <property type="term" value="F:diuretic hormone receptor activity"/>
    <property type="evidence" value="ECO:0007669"/>
    <property type="project" value="InterPro"/>
</dbReference>